<proteinExistence type="predicted"/>
<dbReference type="PANTHER" id="PTHR48436:SF1">
    <property type="entry name" value="2, PUTATIVE-RELATED"/>
    <property type="match status" value="1"/>
</dbReference>
<evidence type="ECO:0000313" key="2">
    <source>
        <dbReference type="EMBL" id="GMH04423.1"/>
    </source>
</evidence>
<dbReference type="Proteomes" id="UP001279734">
    <property type="component" value="Unassembled WGS sequence"/>
</dbReference>
<evidence type="ECO:0008006" key="4">
    <source>
        <dbReference type="Google" id="ProtNLM"/>
    </source>
</evidence>
<evidence type="ECO:0000313" key="3">
    <source>
        <dbReference type="Proteomes" id="UP001279734"/>
    </source>
</evidence>
<organism evidence="2 3">
    <name type="scientific">Nepenthes gracilis</name>
    <name type="common">Slender pitcher plant</name>
    <dbReference type="NCBI Taxonomy" id="150966"/>
    <lineage>
        <taxon>Eukaryota</taxon>
        <taxon>Viridiplantae</taxon>
        <taxon>Streptophyta</taxon>
        <taxon>Embryophyta</taxon>
        <taxon>Tracheophyta</taxon>
        <taxon>Spermatophyta</taxon>
        <taxon>Magnoliopsida</taxon>
        <taxon>eudicotyledons</taxon>
        <taxon>Gunneridae</taxon>
        <taxon>Pentapetalae</taxon>
        <taxon>Caryophyllales</taxon>
        <taxon>Nepenthaceae</taxon>
        <taxon>Nepenthes</taxon>
    </lineage>
</organism>
<dbReference type="AlphaFoldDB" id="A0AAD3XH79"/>
<dbReference type="InterPro" id="IPR055276">
    <property type="entry name" value="NHL41-like"/>
</dbReference>
<feature type="region of interest" description="Disordered" evidence="1">
    <location>
        <begin position="25"/>
        <end position="52"/>
    </location>
</feature>
<dbReference type="PANTHER" id="PTHR48436">
    <property type="entry name" value="2, PUTATIVE-RELATED"/>
    <property type="match status" value="1"/>
</dbReference>
<gene>
    <name evidence="2" type="ORF">Nepgr_006262</name>
</gene>
<reference evidence="2" key="1">
    <citation type="submission" date="2023-05" db="EMBL/GenBank/DDBJ databases">
        <title>Nepenthes gracilis genome sequencing.</title>
        <authorList>
            <person name="Fukushima K."/>
        </authorList>
    </citation>
    <scope>NUCLEOTIDE SEQUENCE</scope>
    <source>
        <strain evidence="2">SING2019-196</strain>
    </source>
</reference>
<protein>
    <recommendedName>
        <fullName evidence="4">Late embryogenesis abundant protein LEA-2 subgroup domain-containing protein</fullName>
    </recommendedName>
</protein>
<sequence>MDAEEEEEALSSYSYSLPHYYVQSPSTLSHADTTPERRNHHLSPSAFQSPPSENFIKTSLQFHRCESSRSFIHHKKISYDDLLSQGTGVETLNAAGEDRRVLTTADSDRKSLGDCHDRDLEAEEDDDDDAVFYNKGEYNTGGWWWWRRWLSFGTYPSSYVWISLQLCWRLLVSFSAALLVFYIVTKPPPPHISIKIIAIGQFELGEGVDAHGVGTNILTFNSSMEIIIDNKSKVYGLHIFHPSAEISFGHFPLARSLGPNLFAPSHHATPFKLYVEAANKPMYGAGRNMADMLESGKGLPLVLRVALTSNFYVIGSLVKPIFHHHAVCSLVLQNVYDEKLRTQAFNSSCNVISN</sequence>
<evidence type="ECO:0000256" key="1">
    <source>
        <dbReference type="SAM" id="MobiDB-lite"/>
    </source>
</evidence>
<dbReference type="EMBL" id="BSYO01000005">
    <property type="protein sequence ID" value="GMH04423.1"/>
    <property type="molecule type" value="Genomic_DNA"/>
</dbReference>
<accession>A0AAD3XH79</accession>
<comment type="caution">
    <text evidence="2">The sequence shown here is derived from an EMBL/GenBank/DDBJ whole genome shotgun (WGS) entry which is preliminary data.</text>
</comment>
<name>A0AAD3XH79_NEPGR</name>
<keyword evidence="3" id="KW-1185">Reference proteome</keyword>